<evidence type="ECO:0000313" key="2">
    <source>
        <dbReference type="EMBL" id="KIM56415.1"/>
    </source>
</evidence>
<protein>
    <recommendedName>
        <fullName evidence="1">DUF6532 domain-containing protein</fullName>
    </recommendedName>
</protein>
<evidence type="ECO:0000259" key="1">
    <source>
        <dbReference type="Pfam" id="PF20149"/>
    </source>
</evidence>
<evidence type="ECO:0000313" key="3">
    <source>
        <dbReference type="Proteomes" id="UP000053989"/>
    </source>
</evidence>
<sequence>MMAELKALEDNSLIKCRLIDYVWGAGTQLRGELVFKARVAVPGAYSLPGGLTEEELRKCLTWLIQELKLIHPDISVKALTCSEDKPWQHPILSHLIKAQWWGRKGEAKKLGSREDSNPFINTPIPMIALVATAVDCVLSGMFTGTTVDFVDTTFRDRWIRYHNLLKLFSEKSPTYLAKIRKQIQAATGHPAHGGKSLPAVSYDFNTLENAAEQD</sequence>
<reference evidence="3" key="2">
    <citation type="submission" date="2015-01" db="EMBL/GenBank/DDBJ databases">
        <title>Evolutionary Origins and Diversification of the Mycorrhizal Mutualists.</title>
        <authorList>
            <consortium name="DOE Joint Genome Institute"/>
            <consortium name="Mycorrhizal Genomics Consortium"/>
            <person name="Kohler A."/>
            <person name="Kuo A."/>
            <person name="Nagy L.G."/>
            <person name="Floudas D."/>
            <person name="Copeland A."/>
            <person name="Barry K.W."/>
            <person name="Cichocki N."/>
            <person name="Veneault-Fourrey C."/>
            <person name="LaButti K."/>
            <person name="Lindquist E.A."/>
            <person name="Lipzen A."/>
            <person name="Lundell T."/>
            <person name="Morin E."/>
            <person name="Murat C."/>
            <person name="Riley R."/>
            <person name="Ohm R."/>
            <person name="Sun H."/>
            <person name="Tunlid A."/>
            <person name="Henrissat B."/>
            <person name="Grigoriev I.V."/>
            <person name="Hibbett D.S."/>
            <person name="Martin F."/>
        </authorList>
    </citation>
    <scope>NUCLEOTIDE SEQUENCE [LARGE SCALE GENOMIC DNA]</scope>
    <source>
        <strain evidence="3">Foug A</strain>
    </source>
</reference>
<feature type="domain" description="DUF6532" evidence="1">
    <location>
        <begin position="15"/>
        <end position="166"/>
    </location>
</feature>
<organism evidence="2 3">
    <name type="scientific">Scleroderma citrinum Foug A</name>
    <dbReference type="NCBI Taxonomy" id="1036808"/>
    <lineage>
        <taxon>Eukaryota</taxon>
        <taxon>Fungi</taxon>
        <taxon>Dikarya</taxon>
        <taxon>Basidiomycota</taxon>
        <taxon>Agaricomycotina</taxon>
        <taxon>Agaricomycetes</taxon>
        <taxon>Agaricomycetidae</taxon>
        <taxon>Boletales</taxon>
        <taxon>Sclerodermatineae</taxon>
        <taxon>Sclerodermataceae</taxon>
        <taxon>Scleroderma</taxon>
    </lineage>
</organism>
<dbReference type="Proteomes" id="UP000053989">
    <property type="component" value="Unassembled WGS sequence"/>
</dbReference>
<dbReference type="InParanoid" id="A0A0C3D6L1"/>
<keyword evidence="3" id="KW-1185">Reference proteome</keyword>
<reference evidence="2 3" key="1">
    <citation type="submission" date="2014-04" db="EMBL/GenBank/DDBJ databases">
        <authorList>
            <consortium name="DOE Joint Genome Institute"/>
            <person name="Kuo A."/>
            <person name="Kohler A."/>
            <person name="Nagy L.G."/>
            <person name="Floudas D."/>
            <person name="Copeland A."/>
            <person name="Barry K.W."/>
            <person name="Cichocki N."/>
            <person name="Veneault-Fourrey C."/>
            <person name="LaButti K."/>
            <person name="Lindquist E.A."/>
            <person name="Lipzen A."/>
            <person name="Lundell T."/>
            <person name="Morin E."/>
            <person name="Murat C."/>
            <person name="Sun H."/>
            <person name="Tunlid A."/>
            <person name="Henrissat B."/>
            <person name="Grigoriev I.V."/>
            <person name="Hibbett D.S."/>
            <person name="Martin F."/>
            <person name="Nordberg H.P."/>
            <person name="Cantor M.N."/>
            <person name="Hua S.X."/>
        </authorList>
    </citation>
    <scope>NUCLEOTIDE SEQUENCE [LARGE SCALE GENOMIC DNA]</scope>
    <source>
        <strain evidence="2 3">Foug A</strain>
    </source>
</reference>
<dbReference type="Pfam" id="PF20149">
    <property type="entry name" value="DUF6532"/>
    <property type="match status" value="1"/>
</dbReference>
<dbReference type="HOGENOM" id="CLU_1289614_0_0_1"/>
<gene>
    <name evidence="2" type="ORF">SCLCIDRAFT_29649</name>
</gene>
<name>A0A0C3D6L1_9AGAM</name>
<proteinExistence type="predicted"/>
<dbReference type="InterPro" id="IPR045341">
    <property type="entry name" value="DUF6532"/>
</dbReference>
<dbReference type="EMBL" id="KN822117">
    <property type="protein sequence ID" value="KIM56415.1"/>
    <property type="molecule type" value="Genomic_DNA"/>
</dbReference>
<dbReference type="AlphaFoldDB" id="A0A0C3D6L1"/>
<dbReference type="OrthoDB" id="2790754at2759"/>
<accession>A0A0C3D6L1</accession>